<dbReference type="Proteomes" id="UP001159363">
    <property type="component" value="Chromosome 8"/>
</dbReference>
<keyword evidence="2" id="KW-1185">Reference proteome</keyword>
<reference evidence="1 2" key="1">
    <citation type="submission" date="2023-02" db="EMBL/GenBank/DDBJ databases">
        <title>LHISI_Scaffold_Assembly.</title>
        <authorList>
            <person name="Stuart O.P."/>
            <person name="Cleave R."/>
            <person name="Magrath M.J.L."/>
            <person name="Mikheyev A.S."/>
        </authorList>
    </citation>
    <scope>NUCLEOTIDE SEQUENCE [LARGE SCALE GENOMIC DNA]</scope>
    <source>
        <strain evidence="1">Daus_M_001</strain>
        <tissue evidence="1">Leg muscle</tissue>
    </source>
</reference>
<evidence type="ECO:0000313" key="2">
    <source>
        <dbReference type="Proteomes" id="UP001159363"/>
    </source>
</evidence>
<name>A0ABQ9GU74_9NEOP</name>
<comment type="caution">
    <text evidence="1">The sequence shown here is derived from an EMBL/GenBank/DDBJ whole genome shotgun (WGS) entry which is preliminary data.</text>
</comment>
<sequence length="79" mass="9051">MKQTSHDLIVSDEEEFVCDYFCPSVKPKISKCVCRVFGLYHASNKSAYRHRKNINGKVVQVSRSHECIQCVYRLGVPTS</sequence>
<accession>A0ABQ9GU74</accession>
<organism evidence="1 2">
    <name type="scientific">Dryococelus australis</name>
    <dbReference type="NCBI Taxonomy" id="614101"/>
    <lineage>
        <taxon>Eukaryota</taxon>
        <taxon>Metazoa</taxon>
        <taxon>Ecdysozoa</taxon>
        <taxon>Arthropoda</taxon>
        <taxon>Hexapoda</taxon>
        <taxon>Insecta</taxon>
        <taxon>Pterygota</taxon>
        <taxon>Neoptera</taxon>
        <taxon>Polyneoptera</taxon>
        <taxon>Phasmatodea</taxon>
        <taxon>Verophasmatodea</taxon>
        <taxon>Anareolatae</taxon>
        <taxon>Phasmatidae</taxon>
        <taxon>Eurycanthinae</taxon>
        <taxon>Dryococelus</taxon>
    </lineage>
</organism>
<dbReference type="EMBL" id="JARBHB010000009">
    <property type="protein sequence ID" value="KAJ8875572.1"/>
    <property type="molecule type" value="Genomic_DNA"/>
</dbReference>
<gene>
    <name evidence="1" type="ORF">PR048_023468</name>
</gene>
<proteinExistence type="predicted"/>
<evidence type="ECO:0000313" key="1">
    <source>
        <dbReference type="EMBL" id="KAJ8875572.1"/>
    </source>
</evidence>
<protein>
    <submittedName>
        <fullName evidence="1">Uncharacterized protein</fullName>
    </submittedName>
</protein>